<evidence type="ECO:0008006" key="6">
    <source>
        <dbReference type="Google" id="ProtNLM"/>
    </source>
</evidence>
<name>A0A2Z6PVY9_TRISU</name>
<evidence type="ECO:0000313" key="4">
    <source>
        <dbReference type="EMBL" id="GAU51477.1"/>
    </source>
</evidence>
<organism evidence="4 5">
    <name type="scientific">Trifolium subterraneum</name>
    <name type="common">Subterranean clover</name>
    <dbReference type="NCBI Taxonomy" id="3900"/>
    <lineage>
        <taxon>Eukaryota</taxon>
        <taxon>Viridiplantae</taxon>
        <taxon>Streptophyta</taxon>
        <taxon>Embryophyta</taxon>
        <taxon>Tracheophyta</taxon>
        <taxon>Spermatophyta</taxon>
        <taxon>Magnoliopsida</taxon>
        <taxon>eudicotyledons</taxon>
        <taxon>Gunneridae</taxon>
        <taxon>Pentapetalae</taxon>
        <taxon>rosids</taxon>
        <taxon>fabids</taxon>
        <taxon>Fabales</taxon>
        <taxon>Fabaceae</taxon>
        <taxon>Papilionoideae</taxon>
        <taxon>50 kb inversion clade</taxon>
        <taxon>NPAAA clade</taxon>
        <taxon>Hologalegina</taxon>
        <taxon>IRL clade</taxon>
        <taxon>Trifolieae</taxon>
        <taxon>Trifolium</taxon>
    </lineage>
</organism>
<dbReference type="GO" id="GO:0004190">
    <property type="term" value="F:aspartic-type endopeptidase activity"/>
    <property type="evidence" value="ECO:0007669"/>
    <property type="project" value="UniProtKB-KW"/>
</dbReference>
<keyword evidence="5" id="KW-1185">Reference proteome</keyword>
<protein>
    <recommendedName>
        <fullName evidence="6">Reverse transcriptase Ty1/copia-type domain-containing protein</fullName>
    </recommendedName>
</protein>
<dbReference type="Proteomes" id="UP000242715">
    <property type="component" value="Unassembled WGS sequence"/>
</dbReference>
<dbReference type="PANTHER" id="PTHR34222:SF28">
    <property type="entry name" value="CCHC-TYPE DOMAIN-CONTAINING PROTEIN"/>
    <property type="match status" value="1"/>
</dbReference>
<dbReference type="PANTHER" id="PTHR34222">
    <property type="entry name" value="GAG_PRE-INTEGRS DOMAIN-CONTAINING PROTEIN"/>
    <property type="match status" value="1"/>
</dbReference>
<feature type="domain" description="Reverse transcriptase Ty1/copia-type" evidence="2">
    <location>
        <begin position="492"/>
        <end position="612"/>
    </location>
</feature>
<dbReference type="InterPro" id="IPR013103">
    <property type="entry name" value="RVT_2"/>
</dbReference>
<dbReference type="InterPro" id="IPR043502">
    <property type="entry name" value="DNA/RNA_pol_sf"/>
</dbReference>
<accession>A0A2Z6PVY9</accession>
<proteinExistence type="predicted"/>
<evidence type="ECO:0000256" key="1">
    <source>
        <dbReference type="ARBA" id="ARBA00022750"/>
    </source>
</evidence>
<dbReference type="OrthoDB" id="1432733at2759"/>
<dbReference type="AlphaFoldDB" id="A0A2Z6PVY9"/>
<keyword evidence="1" id="KW-0064">Aspartyl protease</keyword>
<dbReference type="Pfam" id="PF07727">
    <property type="entry name" value="RVT_2"/>
    <property type="match status" value="1"/>
</dbReference>
<feature type="domain" description="Retrovirus-related Pol polyprotein from transposon TNT 1-94-like beta-barrel" evidence="3">
    <location>
        <begin position="306"/>
        <end position="363"/>
    </location>
</feature>
<dbReference type="EMBL" id="DF975161">
    <property type="protein sequence ID" value="GAU51477.1"/>
    <property type="molecule type" value="Genomic_DNA"/>
</dbReference>
<keyword evidence="1" id="KW-0645">Protease</keyword>
<dbReference type="CDD" id="cd09272">
    <property type="entry name" value="RNase_HI_RT_Ty1"/>
    <property type="match status" value="1"/>
</dbReference>
<sequence length="726" mass="82564">MEDWWTVQSMLVSWILNTIDPTLRSTISYMENAKDMWEDIKERLSVVNGPRIQQFKSDLAQCKQEGMTMVNYYGKLKALWDELANYQQIPICNCGGCKCDIKEKLEKQREEEKVHQFLMGLDDVLYGTVRSNLLATDLLPSMNKMYATLIQEERVKSMTRTKDERGEIVGLAVQTRGRARGRGNTKEKDSVCSHCNQPEHDVAGCFQIVGYPDWWGDRPRYEAKTGAGRVKGQQQTRGSNHDRRRCTLVHANGVHAYEGGTTVSNANGDRGGLVGLSNEQWQTLVELLNTHKGSNIERMTGKNTTWIIDRGASNHMTENMTFMHKIKSVQGCPVGLPNGEQAVATHEGIIILDRGMQLNNVLYDRSSRMLIGMGERRDGLYYFRGIRHEKVCKVGDMSMLHLWHKCMGHPSMKITGYLINRTPTSLLDGKTSYEMLNGQPPLYEHLRIFGSLCYAHNQGRKGDKFTSQIGESQVIQQDDEHEETNEDLGRVVAAKKWELHQMDVHNAFLHEELQEDVYMKLPLGFRPSQPGMVCKLEKSLYGLKQAPRCWFAKLSSSLKQYGFHQSYSDYSLFTLLDENVQLVVLVYVDDLIICGNNHGSIGRFKEYLSREVGLLGAKPMPTPLEQNHNLSLAHGEFLENPERVVRYLKGNPGQGVFLDSASDLHLHGWCDADWVACTLTRRSLTGWIIFLGNSPISWKTKKQQVVSRSSAEYEYRSMANTTCELK</sequence>
<dbReference type="InterPro" id="IPR054722">
    <property type="entry name" value="PolX-like_BBD"/>
</dbReference>
<gene>
    <name evidence="4" type="ORF">TSUD_413660</name>
</gene>
<keyword evidence="1" id="KW-0378">Hydrolase</keyword>
<evidence type="ECO:0000259" key="2">
    <source>
        <dbReference type="Pfam" id="PF07727"/>
    </source>
</evidence>
<reference evidence="5" key="1">
    <citation type="journal article" date="2017" name="Front. Plant Sci.">
        <title>Climate Clever Clovers: New Paradigm to Reduce the Environmental Footprint of Ruminants by Breeding Low Methanogenic Forages Utilizing Haplotype Variation.</title>
        <authorList>
            <person name="Kaur P."/>
            <person name="Appels R."/>
            <person name="Bayer P.E."/>
            <person name="Keeble-Gagnere G."/>
            <person name="Wang J."/>
            <person name="Hirakawa H."/>
            <person name="Shirasawa K."/>
            <person name="Vercoe P."/>
            <person name="Stefanova K."/>
            <person name="Durmic Z."/>
            <person name="Nichols P."/>
            <person name="Revell C."/>
            <person name="Isobe S.N."/>
            <person name="Edwards D."/>
            <person name="Erskine W."/>
        </authorList>
    </citation>
    <scope>NUCLEOTIDE SEQUENCE [LARGE SCALE GENOMIC DNA]</scope>
    <source>
        <strain evidence="5">cv. Daliak</strain>
    </source>
</reference>
<evidence type="ECO:0000313" key="5">
    <source>
        <dbReference type="Proteomes" id="UP000242715"/>
    </source>
</evidence>
<evidence type="ECO:0000259" key="3">
    <source>
        <dbReference type="Pfam" id="PF22936"/>
    </source>
</evidence>
<dbReference type="SUPFAM" id="SSF56672">
    <property type="entry name" value="DNA/RNA polymerases"/>
    <property type="match status" value="1"/>
</dbReference>
<dbReference type="Pfam" id="PF22936">
    <property type="entry name" value="Pol_BBD"/>
    <property type="match status" value="1"/>
</dbReference>